<keyword evidence="1" id="KW-0732">Signal</keyword>
<name>A0ABT7LC79_9BURK</name>
<dbReference type="EMBL" id="JASVDS010000001">
    <property type="protein sequence ID" value="MDL5030471.1"/>
    <property type="molecule type" value="Genomic_DNA"/>
</dbReference>
<keyword evidence="3" id="KW-1185">Reference proteome</keyword>
<evidence type="ECO:0000313" key="2">
    <source>
        <dbReference type="EMBL" id="MDL5030471.1"/>
    </source>
</evidence>
<feature type="chain" id="PRO_5047295766" evidence="1">
    <location>
        <begin position="26"/>
        <end position="134"/>
    </location>
</feature>
<sequence length="134" mass="14406">MNLPTRSPLAGAALALIVLAGPALAQEPTVLAPVTLQTQSPMRAHVPLSDMRLLSGTYRMEDGRDLEVNGRGLRLRITLGDEATVAMTPMADGTWHSLDGEVHMRFAGDAWGSPDTVVLSVPRKHWGLASVSRR</sequence>
<gene>
    <name evidence="2" type="ORF">QRD43_01020</name>
</gene>
<dbReference type="RefSeq" id="WP_285980607.1">
    <property type="nucleotide sequence ID" value="NZ_JASVDS010000001.1"/>
</dbReference>
<evidence type="ECO:0000256" key="1">
    <source>
        <dbReference type="SAM" id="SignalP"/>
    </source>
</evidence>
<comment type="caution">
    <text evidence="2">The sequence shown here is derived from an EMBL/GenBank/DDBJ whole genome shotgun (WGS) entry which is preliminary data.</text>
</comment>
<dbReference type="Proteomes" id="UP001238603">
    <property type="component" value="Unassembled WGS sequence"/>
</dbReference>
<feature type="signal peptide" evidence="1">
    <location>
        <begin position="1"/>
        <end position="25"/>
    </location>
</feature>
<evidence type="ECO:0000313" key="3">
    <source>
        <dbReference type="Proteomes" id="UP001238603"/>
    </source>
</evidence>
<accession>A0ABT7LC79</accession>
<proteinExistence type="predicted"/>
<organism evidence="2 3">
    <name type="scientific">Roseateles subflavus</name>
    <dbReference type="NCBI Taxonomy" id="3053353"/>
    <lineage>
        <taxon>Bacteria</taxon>
        <taxon>Pseudomonadati</taxon>
        <taxon>Pseudomonadota</taxon>
        <taxon>Betaproteobacteria</taxon>
        <taxon>Burkholderiales</taxon>
        <taxon>Sphaerotilaceae</taxon>
        <taxon>Roseateles</taxon>
    </lineage>
</organism>
<reference evidence="2 3" key="1">
    <citation type="submission" date="2023-06" db="EMBL/GenBank/DDBJ databases">
        <title>Pelomonas sp. APW6 16S ribosomal RNA gene genome sequencing and assembly.</title>
        <authorList>
            <person name="Woo H."/>
        </authorList>
    </citation>
    <scope>NUCLEOTIDE SEQUENCE [LARGE SCALE GENOMIC DNA]</scope>
    <source>
        <strain evidence="2 3">APW6</strain>
    </source>
</reference>
<protein>
    <submittedName>
        <fullName evidence="2">Uncharacterized protein</fullName>
    </submittedName>
</protein>